<feature type="transmembrane region" description="Helical" evidence="4">
    <location>
        <begin position="321"/>
        <end position="342"/>
    </location>
</feature>
<keyword evidence="3" id="KW-0238">DNA-binding</keyword>
<evidence type="ECO:0000259" key="5">
    <source>
        <dbReference type="SMART" id="SM00534"/>
    </source>
</evidence>
<dbReference type="SUPFAM" id="SSF48334">
    <property type="entry name" value="DNA repair protein MutS, domain III"/>
    <property type="match status" value="1"/>
</dbReference>
<evidence type="ECO:0000256" key="2">
    <source>
        <dbReference type="ARBA" id="ARBA00022840"/>
    </source>
</evidence>
<sequence>MDTTSYKERAEQFSKQANLLKQKSGWLSFFRLLLFAVFIYLLYQSTQTGNALTIASAVIVFIAFLVVVKWYDRLQQKTAYYKALVKYNADEIAFLETNRSPYANGKAYEDPHHPYSYDLDLFGAGGLYAHLNRCSTSFGREALASLLLNPDTATILQRQEAVKELAALNDFRQQLYASGSLQENREKELNQLMAWVHASKTGISKPLYCFLMLFPLVTIGSLLYYLFISDSNEVFRIIYSTFVLNLVIAFAFGKKIAAQLTVSTSVNKILAAYKDQLRRIEDQPFNTPLLQAYQQQLKQDAPAASRQLHQLASLFEYLESIVNLVVSILLNGLFLFHVHILYRLGIWKKKHGDHIAGWLEVIGQFEALGSLGNFSFNNPVNAFPEISKEPALAATDLGHPLIRSEKRICNDVNFLQQKFIILTGSNMSGKSTFLRTVGMNLVLARSGAPVTASRFVFYPFDVYVSMRITDSLQESESFFYAELKRLQTIVQHLENGHITFVILDEILRGTNSNDKRNGTIGLIRKMAGFDTFGIIATHDVVVADLIQDYPGYISNKAFESEIINDELIFDYKLKDGVCTKLSASYLMKKMGVIDQ</sequence>
<evidence type="ECO:0000313" key="7">
    <source>
        <dbReference type="Proteomes" id="UP001199816"/>
    </source>
</evidence>
<evidence type="ECO:0000256" key="4">
    <source>
        <dbReference type="SAM" id="Phobius"/>
    </source>
</evidence>
<name>A0ABS8PRF1_9BACT</name>
<comment type="caution">
    <text evidence="6">The sequence shown here is derived from an EMBL/GenBank/DDBJ whole genome shotgun (WGS) entry which is preliminary data.</text>
</comment>
<reference evidence="6 7" key="1">
    <citation type="submission" date="2021-11" db="EMBL/GenBank/DDBJ databases">
        <title>Genomic of Niabella pedocola.</title>
        <authorList>
            <person name="Wu T."/>
        </authorList>
    </citation>
    <scope>NUCLEOTIDE SEQUENCE [LARGE SCALE GENOMIC DNA]</scope>
    <source>
        <strain evidence="6 7">JCM 31011</strain>
    </source>
</reference>
<keyword evidence="2" id="KW-0067">ATP-binding</keyword>
<dbReference type="InterPro" id="IPR036187">
    <property type="entry name" value="DNA_mismatch_repair_MutS_sf"/>
</dbReference>
<feature type="transmembrane region" description="Helical" evidence="4">
    <location>
        <begin position="207"/>
        <end position="228"/>
    </location>
</feature>
<keyword evidence="4" id="KW-0812">Transmembrane</keyword>
<evidence type="ECO:0000313" key="6">
    <source>
        <dbReference type="EMBL" id="MCD2423654.1"/>
    </source>
</evidence>
<organism evidence="6 7">
    <name type="scientific">Niabella pedocola</name>
    <dbReference type="NCBI Taxonomy" id="1752077"/>
    <lineage>
        <taxon>Bacteria</taxon>
        <taxon>Pseudomonadati</taxon>
        <taxon>Bacteroidota</taxon>
        <taxon>Chitinophagia</taxon>
        <taxon>Chitinophagales</taxon>
        <taxon>Chitinophagaceae</taxon>
        <taxon>Niabella</taxon>
    </lineage>
</organism>
<dbReference type="Pfam" id="PF00488">
    <property type="entry name" value="MutS_V"/>
    <property type="match status" value="1"/>
</dbReference>
<feature type="domain" description="DNA mismatch repair proteins mutS family" evidence="5">
    <location>
        <begin position="417"/>
        <end position="595"/>
    </location>
</feature>
<gene>
    <name evidence="6" type="ORF">LQ567_12835</name>
</gene>
<evidence type="ECO:0000256" key="3">
    <source>
        <dbReference type="ARBA" id="ARBA00023125"/>
    </source>
</evidence>
<keyword evidence="4" id="KW-0472">Membrane</keyword>
<feature type="transmembrane region" description="Helical" evidence="4">
    <location>
        <begin position="25"/>
        <end position="43"/>
    </location>
</feature>
<accession>A0ABS8PRF1</accession>
<dbReference type="SMART" id="SM00534">
    <property type="entry name" value="MUTSac"/>
    <property type="match status" value="1"/>
</dbReference>
<dbReference type="EMBL" id="JAJNEC010000005">
    <property type="protein sequence ID" value="MCD2423654.1"/>
    <property type="molecule type" value="Genomic_DNA"/>
</dbReference>
<dbReference type="PANTHER" id="PTHR11361">
    <property type="entry name" value="DNA MISMATCH REPAIR PROTEIN MUTS FAMILY MEMBER"/>
    <property type="match status" value="1"/>
</dbReference>
<dbReference type="Gene3D" id="3.40.50.300">
    <property type="entry name" value="P-loop containing nucleotide triphosphate hydrolases"/>
    <property type="match status" value="1"/>
</dbReference>
<dbReference type="RefSeq" id="WP_231004915.1">
    <property type="nucleotide sequence ID" value="NZ_JAJNEC010000005.1"/>
</dbReference>
<feature type="transmembrane region" description="Helical" evidence="4">
    <location>
        <begin position="49"/>
        <end position="68"/>
    </location>
</feature>
<evidence type="ECO:0000256" key="1">
    <source>
        <dbReference type="ARBA" id="ARBA00022741"/>
    </source>
</evidence>
<keyword evidence="1" id="KW-0547">Nucleotide-binding</keyword>
<dbReference type="Gene3D" id="1.10.1420.10">
    <property type="match status" value="1"/>
</dbReference>
<keyword evidence="7" id="KW-1185">Reference proteome</keyword>
<dbReference type="PANTHER" id="PTHR11361:SF99">
    <property type="entry name" value="DNA MISMATCH REPAIR PROTEIN"/>
    <property type="match status" value="1"/>
</dbReference>
<keyword evidence="4" id="KW-1133">Transmembrane helix</keyword>
<feature type="transmembrane region" description="Helical" evidence="4">
    <location>
        <begin position="234"/>
        <end position="253"/>
    </location>
</feature>
<dbReference type="InterPro" id="IPR027417">
    <property type="entry name" value="P-loop_NTPase"/>
</dbReference>
<protein>
    <submittedName>
        <fullName evidence="6">DNA mismatch repair protein MutS</fullName>
    </submittedName>
</protein>
<dbReference type="SUPFAM" id="SSF52540">
    <property type="entry name" value="P-loop containing nucleoside triphosphate hydrolases"/>
    <property type="match status" value="1"/>
</dbReference>
<dbReference type="Proteomes" id="UP001199816">
    <property type="component" value="Unassembled WGS sequence"/>
</dbReference>
<proteinExistence type="predicted"/>
<dbReference type="InterPro" id="IPR000432">
    <property type="entry name" value="DNA_mismatch_repair_MutS_C"/>
</dbReference>
<dbReference type="InterPro" id="IPR045076">
    <property type="entry name" value="MutS"/>
</dbReference>